<proteinExistence type="predicted"/>
<evidence type="ECO:0000313" key="1">
    <source>
        <dbReference type="EMBL" id="EYB88680.1"/>
    </source>
</evidence>
<evidence type="ECO:0000313" key="2">
    <source>
        <dbReference type="Proteomes" id="UP000024635"/>
    </source>
</evidence>
<dbReference type="AlphaFoldDB" id="A0A016SDG5"/>
<reference evidence="2" key="1">
    <citation type="journal article" date="2015" name="Nat. Genet.">
        <title>The genome and transcriptome of the zoonotic hookworm Ancylostoma ceylanicum identify infection-specific gene families.</title>
        <authorList>
            <person name="Schwarz E.M."/>
            <person name="Hu Y."/>
            <person name="Antoshechkin I."/>
            <person name="Miller M.M."/>
            <person name="Sternberg P.W."/>
            <person name="Aroian R.V."/>
        </authorList>
    </citation>
    <scope>NUCLEOTIDE SEQUENCE</scope>
    <source>
        <strain evidence="2">HY135</strain>
    </source>
</reference>
<dbReference type="EMBL" id="JARK01001579">
    <property type="protein sequence ID" value="EYB88680.1"/>
    <property type="molecule type" value="Genomic_DNA"/>
</dbReference>
<accession>A0A016SDG5</accession>
<gene>
    <name evidence="1" type="primary">Acey_s0243.g3496</name>
    <name evidence="1" type="ORF">Y032_0243g3496</name>
</gene>
<protein>
    <submittedName>
        <fullName evidence="1">Uncharacterized protein</fullName>
    </submittedName>
</protein>
<comment type="caution">
    <text evidence="1">The sequence shown here is derived from an EMBL/GenBank/DDBJ whole genome shotgun (WGS) entry which is preliminary data.</text>
</comment>
<keyword evidence="2" id="KW-1185">Reference proteome</keyword>
<name>A0A016SDG5_9BILA</name>
<sequence>MRPSNRRLYCEYRPPISRPSPQEPYYPVLHSVPNRNDTARTIRHRSSSYHRYLSSTEVFTAETTRSQSSFEVAPMNKGWQVFYL</sequence>
<organism evidence="1 2">
    <name type="scientific">Ancylostoma ceylanicum</name>
    <dbReference type="NCBI Taxonomy" id="53326"/>
    <lineage>
        <taxon>Eukaryota</taxon>
        <taxon>Metazoa</taxon>
        <taxon>Ecdysozoa</taxon>
        <taxon>Nematoda</taxon>
        <taxon>Chromadorea</taxon>
        <taxon>Rhabditida</taxon>
        <taxon>Rhabditina</taxon>
        <taxon>Rhabditomorpha</taxon>
        <taxon>Strongyloidea</taxon>
        <taxon>Ancylostomatidae</taxon>
        <taxon>Ancylostomatinae</taxon>
        <taxon>Ancylostoma</taxon>
    </lineage>
</organism>
<dbReference type="Proteomes" id="UP000024635">
    <property type="component" value="Unassembled WGS sequence"/>
</dbReference>